<evidence type="ECO:0000313" key="2">
    <source>
        <dbReference type="EMBL" id="KAK3604201.1"/>
    </source>
</evidence>
<organism evidence="2 3">
    <name type="scientific">Potamilus streckersoni</name>
    <dbReference type="NCBI Taxonomy" id="2493646"/>
    <lineage>
        <taxon>Eukaryota</taxon>
        <taxon>Metazoa</taxon>
        <taxon>Spiralia</taxon>
        <taxon>Lophotrochozoa</taxon>
        <taxon>Mollusca</taxon>
        <taxon>Bivalvia</taxon>
        <taxon>Autobranchia</taxon>
        <taxon>Heteroconchia</taxon>
        <taxon>Palaeoheterodonta</taxon>
        <taxon>Unionida</taxon>
        <taxon>Unionoidea</taxon>
        <taxon>Unionidae</taxon>
        <taxon>Ambleminae</taxon>
        <taxon>Lampsilini</taxon>
        <taxon>Potamilus</taxon>
    </lineage>
</organism>
<dbReference type="PANTHER" id="PTHR47799:SF1">
    <property type="entry name" value="OMEGA-AMIDASE YAFV"/>
    <property type="match status" value="1"/>
</dbReference>
<dbReference type="GO" id="GO:0050152">
    <property type="term" value="F:omega-amidase activity"/>
    <property type="evidence" value="ECO:0007669"/>
    <property type="project" value="TreeGrafter"/>
</dbReference>
<dbReference type="Pfam" id="PF00795">
    <property type="entry name" value="CN_hydrolase"/>
    <property type="match status" value="1"/>
</dbReference>
<protein>
    <recommendedName>
        <fullName evidence="1">CN hydrolase domain-containing protein</fullName>
    </recommendedName>
</protein>
<gene>
    <name evidence="2" type="ORF">CHS0354_002009</name>
</gene>
<dbReference type="AlphaFoldDB" id="A0AAE0W7D1"/>
<evidence type="ECO:0000259" key="1">
    <source>
        <dbReference type="PROSITE" id="PS50263"/>
    </source>
</evidence>
<feature type="domain" description="CN hydrolase" evidence="1">
    <location>
        <begin position="4"/>
        <end position="234"/>
    </location>
</feature>
<name>A0AAE0W7D1_9BIVA</name>
<dbReference type="EMBL" id="JAEAOA010000186">
    <property type="protein sequence ID" value="KAK3604201.1"/>
    <property type="molecule type" value="Genomic_DNA"/>
</dbReference>
<reference evidence="2" key="3">
    <citation type="submission" date="2023-05" db="EMBL/GenBank/DDBJ databases">
        <authorList>
            <person name="Smith C.H."/>
        </authorList>
    </citation>
    <scope>NUCLEOTIDE SEQUENCE</scope>
    <source>
        <strain evidence="2">CHS0354</strain>
        <tissue evidence="2">Mantle</tissue>
    </source>
</reference>
<evidence type="ECO:0000313" key="3">
    <source>
        <dbReference type="Proteomes" id="UP001195483"/>
    </source>
</evidence>
<dbReference type="Gene3D" id="3.60.110.10">
    <property type="entry name" value="Carbon-nitrogen hydrolase"/>
    <property type="match status" value="1"/>
</dbReference>
<reference evidence="2" key="1">
    <citation type="journal article" date="2021" name="Genome Biol. Evol.">
        <title>A High-Quality Reference Genome for a Parasitic Bivalve with Doubly Uniparental Inheritance (Bivalvia: Unionida).</title>
        <authorList>
            <person name="Smith C.H."/>
        </authorList>
    </citation>
    <scope>NUCLEOTIDE SEQUENCE</scope>
    <source>
        <strain evidence="2">CHS0354</strain>
    </source>
</reference>
<dbReference type="InterPro" id="IPR036526">
    <property type="entry name" value="C-N_Hydrolase_sf"/>
</dbReference>
<comment type="caution">
    <text evidence="2">The sequence shown here is derived from an EMBL/GenBank/DDBJ whole genome shotgun (WGS) entry which is preliminary data.</text>
</comment>
<dbReference type="GO" id="GO:0106008">
    <property type="term" value="F:2-oxoglutaramate amidase activity"/>
    <property type="evidence" value="ECO:0007669"/>
    <property type="project" value="TreeGrafter"/>
</dbReference>
<dbReference type="PANTHER" id="PTHR47799">
    <property type="entry name" value="OMEGA-AMIDASE YAFV"/>
    <property type="match status" value="1"/>
</dbReference>
<dbReference type="InterPro" id="IPR052737">
    <property type="entry name" value="Omega-amidase_YafV"/>
</dbReference>
<proteinExistence type="predicted"/>
<sequence length="255" mass="29535">MENLKAYIVQPDVEWCSSELNQERSENIIKTLNQPELVVFPEMFLTGFAVKDMGSAVSMNSKPVKWFQETARKYNIAMMGSLLIKDEGKYYNRMLFSDRGKELQYYDKSHLFVLSDEAKNFTSGKRRVIFETAGWKIFPQICYDLRFPDFSYNDLDYDIIVYSANWPAERIEHWEILLKARAVENQSYVLGCNRVGTDMNGIIYNGNSMIIGPGGKVLARAHEREYILDHALSADHIKEMRSRLPFLKTARPKTA</sequence>
<dbReference type="Proteomes" id="UP001195483">
    <property type="component" value="Unassembled WGS sequence"/>
</dbReference>
<dbReference type="SUPFAM" id="SSF56317">
    <property type="entry name" value="Carbon-nitrogen hydrolase"/>
    <property type="match status" value="1"/>
</dbReference>
<keyword evidence="3" id="KW-1185">Reference proteome</keyword>
<reference evidence="2" key="2">
    <citation type="journal article" date="2021" name="Genome Biol. Evol.">
        <title>Developing a high-quality reference genome for a parasitic bivalve with doubly uniparental inheritance (Bivalvia: Unionida).</title>
        <authorList>
            <person name="Smith C.H."/>
        </authorList>
    </citation>
    <scope>NUCLEOTIDE SEQUENCE</scope>
    <source>
        <strain evidence="2">CHS0354</strain>
        <tissue evidence="2">Mantle</tissue>
    </source>
</reference>
<dbReference type="InterPro" id="IPR003010">
    <property type="entry name" value="C-N_Hydrolase"/>
</dbReference>
<dbReference type="PROSITE" id="PS50263">
    <property type="entry name" value="CN_HYDROLASE"/>
    <property type="match status" value="1"/>
</dbReference>
<accession>A0AAE0W7D1</accession>